<dbReference type="EMBL" id="KI393908">
    <property type="protein sequence ID" value="ERN06148.1"/>
    <property type="molecule type" value="Genomic_DNA"/>
</dbReference>
<organism evidence="1 2">
    <name type="scientific">Amborella trichopoda</name>
    <dbReference type="NCBI Taxonomy" id="13333"/>
    <lineage>
        <taxon>Eukaryota</taxon>
        <taxon>Viridiplantae</taxon>
        <taxon>Streptophyta</taxon>
        <taxon>Embryophyta</taxon>
        <taxon>Tracheophyta</taxon>
        <taxon>Spermatophyta</taxon>
        <taxon>Magnoliopsida</taxon>
        <taxon>Amborellales</taxon>
        <taxon>Amborellaceae</taxon>
        <taxon>Amborella</taxon>
    </lineage>
</organism>
<evidence type="ECO:0000313" key="1">
    <source>
        <dbReference type="EMBL" id="ERN06148.1"/>
    </source>
</evidence>
<dbReference type="HOGENOM" id="CLU_2243371_0_0_1"/>
<dbReference type="AlphaFoldDB" id="W1PDX3"/>
<evidence type="ECO:0000313" key="2">
    <source>
        <dbReference type="Proteomes" id="UP000017836"/>
    </source>
</evidence>
<reference evidence="2" key="1">
    <citation type="journal article" date="2013" name="Science">
        <title>The Amborella genome and the evolution of flowering plants.</title>
        <authorList>
            <consortium name="Amborella Genome Project"/>
        </authorList>
    </citation>
    <scope>NUCLEOTIDE SEQUENCE [LARGE SCALE GENOMIC DNA]</scope>
</reference>
<protein>
    <submittedName>
        <fullName evidence="1">Uncharacterized protein</fullName>
    </submittedName>
</protein>
<accession>W1PDX3</accession>
<feature type="non-terminal residue" evidence="1">
    <location>
        <position position="1"/>
    </location>
</feature>
<proteinExistence type="predicted"/>
<gene>
    <name evidence="1" type="ORF">AMTR_s00016p00099800</name>
</gene>
<sequence>RGGKTSKRLKQQGQGLKFMKGYQEVSILLHNSWRGIKRCQFYFTIHGGVSRGVNSWRGIKRGNRKVMIGNGRIAPFGFNKWLIRRPLNEVDYDLVALTIMLEATV</sequence>
<dbReference type="Proteomes" id="UP000017836">
    <property type="component" value="Unassembled WGS sequence"/>
</dbReference>
<keyword evidence="2" id="KW-1185">Reference proteome</keyword>
<dbReference type="Gramene" id="ERN06148">
    <property type="protein sequence ID" value="ERN06148"/>
    <property type="gene ID" value="AMTR_s00016p00099800"/>
</dbReference>
<name>W1PDX3_AMBTC</name>